<evidence type="ECO:0000313" key="13">
    <source>
        <dbReference type="Proteomes" id="UP001337655"/>
    </source>
</evidence>
<evidence type="ECO:0000256" key="1">
    <source>
        <dbReference type="ARBA" id="ARBA00004123"/>
    </source>
</evidence>
<evidence type="ECO:0000256" key="9">
    <source>
        <dbReference type="RuleBase" id="RU365082"/>
    </source>
</evidence>
<name>A0AAV9PL10_9PEZI</name>
<evidence type="ECO:0000256" key="6">
    <source>
        <dbReference type="ARBA" id="ARBA00023163"/>
    </source>
</evidence>
<keyword evidence="13" id="KW-1185">Reference proteome</keyword>
<feature type="compositionally biased region" description="Low complexity" evidence="10">
    <location>
        <begin position="1078"/>
        <end position="1094"/>
    </location>
</feature>
<feature type="compositionally biased region" description="Low complexity" evidence="10">
    <location>
        <begin position="1041"/>
        <end position="1055"/>
    </location>
</feature>
<dbReference type="GO" id="GO:0003712">
    <property type="term" value="F:transcription coregulator activity"/>
    <property type="evidence" value="ECO:0007669"/>
    <property type="project" value="UniProtKB-UniRule"/>
</dbReference>
<comment type="subcellular location">
    <subcellularLocation>
        <location evidence="1 9">Nucleus</location>
    </subcellularLocation>
</comment>
<evidence type="ECO:0000256" key="7">
    <source>
        <dbReference type="ARBA" id="ARBA00023242"/>
    </source>
</evidence>
<feature type="region of interest" description="Disordered" evidence="10">
    <location>
        <begin position="1038"/>
        <end position="1105"/>
    </location>
</feature>
<dbReference type="Pfam" id="PF08638">
    <property type="entry name" value="Med14"/>
    <property type="match status" value="1"/>
</dbReference>
<evidence type="ECO:0000256" key="2">
    <source>
        <dbReference type="ARBA" id="ARBA00007813"/>
    </source>
</evidence>
<comment type="similarity">
    <text evidence="2 9">Belongs to the Mediator complex subunit 14 family.</text>
</comment>
<organism evidence="12 13">
    <name type="scientific">Saxophila tyrrhenica</name>
    <dbReference type="NCBI Taxonomy" id="1690608"/>
    <lineage>
        <taxon>Eukaryota</taxon>
        <taxon>Fungi</taxon>
        <taxon>Dikarya</taxon>
        <taxon>Ascomycota</taxon>
        <taxon>Pezizomycotina</taxon>
        <taxon>Dothideomycetes</taxon>
        <taxon>Dothideomycetidae</taxon>
        <taxon>Mycosphaerellales</taxon>
        <taxon>Extremaceae</taxon>
        <taxon>Saxophila</taxon>
    </lineage>
</organism>
<dbReference type="Proteomes" id="UP001337655">
    <property type="component" value="Unassembled WGS sequence"/>
</dbReference>
<feature type="compositionally biased region" description="Polar residues" evidence="10">
    <location>
        <begin position="39"/>
        <end position="82"/>
    </location>
</feature>
<feature type="domain" description="Mediator complex subunit MED14 N-terminal" evidence="11">
    <location>
        <begin position="100"/>
        <end position="308"/>
    </location>
</feature>
<dbReference type="InterPro" id="IPR013947">
    <property type="entry name" value="Mediator_Med14"/>
</dbReference>
<accession>A0AAV9PL10</accession>
<proteinExistence type="inferred from homology"/>
<evidence type="ECO:0000313" key="12">
    <source>
        <dbReference type="EMBL" id="KAK5172980.1"/>
    </source>
</evidence>
<gene>
    <name evidence="12" type="primary">RGR1</name>
    <name evidence="12" type="ORF">LTR77_003102</name>
</gene>
<keyword evidence="7 9" id="KW-0539">Nucleus</keyword>
<dbReference type="EMBL" id="JAVRRT010000004">
    <property type="protein sequence ID" value="KAK5172980.1"/>
    <property type="molecule type" value="Genomic_DNA"/>
</dbReference>
<feature type="region of interest" description="Disordered" evidence="10">
    <location>
        <begin position="1"/>
        <end position="93"/>
    </location>
</feature>
<dbReference type="AlphaFoldDB" id="A0AAV9PL10"/>
<sequence>MPGRLMDEDAAPGSLDLKKDRSQAQGASHQQALPVKSPADTQVNGTTRDGPNGVLTNGASSEQTHTTGNGEPSNMAVATSSAEGPPPLDQSWRSREQNKSLGLLMNRVAQQCYFDLNKTLDDMSAIPTAPSQPQLPNGVGPHTGPDTSEPSVKKKRMIMDFANDQRDRFIKTLVLSDWSRNEEEKARMIDVKVWLDKQTALYRQAEDAVARAKMNMQQAKVPNPNIEGAMEVLATGKASWVPDLGYIRPKKLSAKQLLKTMRDMNVILGTRLSLHEDLPFYFRDYSIADGRVTFMVKDEFEVDLSVADEDPATQLYFIDIRLSFEPTTPVLDDRIRGFLEGKINVQLASKGLQGCYDFLHNFVLTHKLTILQDQATELTRGKWFDCIKIEKLRRSLVVQYWAGLPGPKSWIEIGISSGKQTTTSIRRPATPHISVRWFQRSVEIKGEKLEFDWQQLDVEKCLMHVIERHTASILDDLRTRICALVPADAPFKAKVSDAGGCQVLSLSLPSLRQPIEVRIEPVTGQYSITPPSTASLNIERRLNNHPTADPARWLAGLPCAVVQDQVFKQADLLRWSPVKHLVRQDNLTAVFGEKLQHFSIFTPSRAWSDDWALAVTFSLQGEKWWAAELEERRSELPNGTGRIIKKVTPVDPAPDGQRKDISTSRDTLSQVARRAVGDVAVSTLSAQLKGEHIPHSMQKVFPQGDCEGVERHDRIFPTALFISFSKLRKGMQRGKWKPWAHEAVRLSHHGLVHDARGEGVGSKQVRHDLRLSLDPGKFKELHKHIQNSGERDLALNPHGGVALKFITPFGQPFIKKMRQRLQTVEQLDQCANILKQRHFVCGHLSLSRLQFTYHTTPELSVEMTFPTEAEGITTLKFHPHDNNPHRRVKVMMEQAFNATDSKAFDIFTHTLSLTLPVLQTFNRLEAKDPVCRVIAIHPRNTTWYSIAYHPPLPRCTFTLRTRIRREGEDTSVKWIIEDFHSSIKGQNLPEELNTAMQELYKESAEHWEGMGSAIVADAQGAAEALEKLDGIVRRFESVPGQPQAAESTQQQQQPTDLPKGTSQSNGQASGQANGQARQNPKQSKPSTSSKSSKPVKQEPDLIMLD</sequence>
<evidence type="ECO:0000256" key="5">
    <source>
        <dbReference type="ARBA" id="ARBA00023159"/>
    </source>
</evidence>
<keyword evidence="6 9" id="KW-0804">Transcription</keyword>
<feature type="region of interest" description="Disordered" evidence="10">
    <location>
        <begin position="124"/>
        <end position="151"/>
    </location>
</feature>
<keyword evidence="4 9" id="KW-0805">Transcription regulation</keyword>
<dbReference type="GO" id="GO:0006357">
    <property type="term" value="P:regulation of transcription by RNA polymerase II"/>
    <property type="evidence" value="ECO:0007669"/>
    <property type="project" value="InterPro"/>
</dbReference>
<evidence type="ECO:0000256" key="4">
    <source>
        <dbReference type="ARBA" id="ARBA00023015"/>
    </source>
</evidence>
<dbReference type="InterPro" id="IPR055122">
    <property type="entry name" value="Med14_N"/>
</dbReference>
<dbReference type="GO" id="GO:0070847">
    <property type="term" value="C:core mediator complex"/>
    <property type="evidence" value="ECO:0007669"/>
    <property type="project" value="TreeGrafter"/>
</dbReference>
<evidence type="ECO:0000256" key="10">
    <source>
        <dbReference type="SAM" id="MobiDB-lite"/>
    </source>
</evidence>
<dbReference type="RefSeq" id="XP_064661698.1">
    <property type="nucleotide sequence ID" value="XM_064800359.1"/>
</dbReference>
<feature type="region of interest" description="Disordered" evidence="10">
    <location>
        <begin position="644"/>
        <end position="667"/>
    </location>
</feature>
<evidence type="ECO:0000256" key="8">
    <source>
        <dbReference type="ARBA" id="ARBA00032007"/>
    </source>
</evidence>
<feature type="compositionally biased region" description="Polar residues" evidence="10">
    <location>
        <begin position="1060"/>
        <end position="1077"/>
    </location>
</feature>
<reference evidence="12 13" key="1">
    <citation type="submission" date="2023-08" db="EMBL/GenBank/DDBJ databases">
        <title>Black Yeasts Isolated from many extreme environments.</title>
        <authorList>
            <person name="Coleine C."/>
            <person name="Stajich J.E."/>
            <person name="Selbmann L."/>
        </authorList>
    </citation>
    <scope>NUCLEOTIDE SEQUENCE [LARGE SCALE GENOMIC DNA]</scope>
    <source>
        <strain evidence="12 13">CCFEE 5935</strain>
    </source>
</reference>
<dbReference type="GeneID" id="89924449"/>
<comment type="subunit">
    <text evidence="9">Component of the Mediator complex.</text>
</comment>
<protein>
    <recommendedName>
        <fullName evidence="3 9">Mediator of RNA polymerase II transcription subunit 14</fullName>
    </recommendedName>
    <alternativeName>
        <fullName evidence="8 9">Mediator complex subunit 14</fullName>
    </alternativeName>
</protein>
<dbReference type="GO" id="GO:0016592">
    <property type="term" value="C:mediator complex"/>
    <property type="evidence" value="ECO:0007669"/>
    <property type="project" value="UniProtKB-UniRule"/>
</dbReference>
<keyword evidence="5 9" id="KW-0010">Activator</keyword>
<comment type="caution">
    <text evidence="12">The sequence shown here is derived from an EMBL/GenBank/DDBJ whole genome shotgun (WGS) entry which is preliminary data.</text>
</comment>
<comment type="function">
    <text evidence="9">Component of the Mediator complex, a coactivator involved in the regulated transcription of nearly all RNA polymerase II-dependent genes. Mediator functions as a bridge to convey information from gene-specific regulatory proteins to the basal RNA polymerase II transcription machinery. Mediator is recruited to promoters by direct interactions with regulatory proteins and serves as a scaffold for the assembly of a functional preinitiation complex with RNA polymerase II and the general transcription factors.</text>
</comment>
<dbReference type="PANTHER" id="PTHR12809">
    <property type="entry name" value="MEDIATOR COMPLEX SUBUNIT"/>
    <property type="match status" value="1"/>
</dbReference>
<dbReference type="PANTHER" id="PTHR12809:SF2">
    <property type="entry name" value="MEDIATOR OF RNA POLYMERASE II TRANSCRIPTION SUBUNIT 14"/>
    <property type="match status" value="1"/>
</dbReference>
<evidence type="ECO:0000259" key="11">
    <source>
        <dbReference type="Pfam" id="PF08638"/>
    </source>
</evidence>
<evidence type="ECO:0000256" key="3">
    <source>
        <dbReference type="ARBA" id="ARBA00019619"/>
    </source>
</evidence>